<dbReference type="Proteomes" id="UP000215914">
    <property type="component" value="Chromosome 4"/>
</dbReference>
<keyword evidence="1" id="KW-0472">Membrane</keyword>
<accession>A0A251V1S4</accession>
<keyword evidence="1" id="KW-1133">Transmembrane helix</keyword>
<dbReference type="AlphaFoldDB" id="A0A251V1S4"/>
<gene>
    <name evidence="2" type="ORF">HannXRQ_Chr04g0116621</name>
</gene>
<evidence type="ECO:0000313" key="3">
    <source>
        <dbReference type="Proteomes" id="UP000215914"/>
    </source>
</evidence>
<protein>
    <submittedName>
        <fullName evidence="2">Uncharacterized protein</fullName>
    </submittedName>
</protein>
<reference evidence="3" key="1">
    <citation type="journal article" date="2017" name="Nature">
        <title>The sunflower genome provides insights into oil metabolism, flowering and Asterid evolution.</title>
        <authorList>
            <person name="Badouin H."/>
            <person name="Gouzy J."/>
            <person name="Grassa C.J."/>
            <person name="Murat F."/>
            <person name="Staton S.E."/>
            <person name="Cottret L."/>
            <person name="Lelandais-Briere C."/>
            <person name="Owens G.L."/>
            <person name="Carrere S."/>
            <person name="Mayjonade B."/>
            <person name="Legrand L."/>
            <person name="Gill N."/>
            <person name="Kane N.C."/>
            <person name="Bowers J.E."/>
            <person name="Hubner S."/>
            <person name="Bellec A."/>
            <person name="Berard A."/>
            <person name="Berges H."/>
            <person name="Blanchet N."/>
            <person name="Boniface M.C."/>
            <person name="Brunel D."/>
            <person name="Catrice O."/>
            <person name="Chaidir N."/>
            <person name="Claudel C."/>
            <person name="Donnadieu C."/>
            <person name="Faraut T."/>
            <person name="Fievet G."/>
            <person name="Helmstetter N."/>
            <person name="King M."/>
            <person name="Knapp S.J."/>
            <person name="Lai Z."/>
            <person name="Le Paslier M.C."/>
            <person name="Lippi Y."/>
            <person name="Lorenzon L."/>
            <person name="Mandel J.R."/>
            <person name="Marage G."/>
            <person name="Marchand G."/>
            <person name="Marquand E."/>
            <person name="Bret-Mestries E."/>
            <person name="Morien E."/>
            <person name="Nambeesan S."/>
            <person name="Nguyen T."/>
            <person name="Pegot-Espagnet P."/>
            <person name="Pouilly N."/>
            <person name="Raftis F."/>
            <person name="Sallet E."/>
            <person name="Schiex T."/>
            <person name="Thomas J."/>
            <person name="Vandecasteele C."/>
            <person name="Vares D."/>
            <person name="Vear F."/>
            <person name="Vautrin S."/>
            <person name="Crespi M."/>
            <person name="Mangin B."/>
            <person name="Burke J.M."/>
            <person name="Salse J."/>
            <person name="Munos S."/>
            <person name="Vincourt P."/>
            <person name="Rieseberg L.H."/>
            <person name="Langlade N.B."/>
        </authorList>
    </citation>
    <scope>NUCLEOTIDE SEQUENCE [LARGE SCALE GENOMIC DNA]</scope>
    <source>
        <strain evidence="3">cv. SF193</strain>
    </source>
</reference>
<evidence type="ECO:0000256" key="1">
    <source>
        <dbReference type="SAM" id="Phobius"/>
    </source>
</evidence>
<keyword evidence="3" id="KW-1185">Reference proteome</keyword>
<organism evidence="2 3">
    <name type="scientific">Helianthus annuus</name>
    <name type="common">Common sunflower</name>
    <dbReference type="NCBI Taxonomy" id="4232"/>
    <lineage>
        <taxon>Eukaryota</taxon>
        <taxon>Viridiplantae</taxon>
        <taxon>Streptophyta</taxon>
        <taxon>Embryophyta</taxon>
        <taxon>Tracheophyta</taxon>
        <taxon>Spermatophyta</taxon>
        <taxon>Magnoliopsida</taxon>
        <taxon>eudicotyledons</taxon>
        <taxon>Gunneridae</taxon>
        <taxon>Pentapetalae</taxon>
        <taxon>asterids</taxon>
        <taxon>campanulids</taxon>
        <taxon>Asterales</taxon>
        <taxon>Asteraceae</taxon>
        <taxon>Asteroideae</taxon>
        <taxon>Heliantheae alliance</taxon>
        <taxon>Heliantheae</taxon>
        <taxon>Helianthus</taxon>
    </lineage>
</organism>
<sequence>MLFMINVILVVVHYIIYVDVKFYANRIFYNLFSVDVDVGDAWNLVGCLDTYIKFCTLTVLYFIIYVVFVSNLCN</sequence>
<feature type="transmembrane region" description="Helical" evidence="1">
    <location>
        <begin position="7"/>
        <end position="24"/>
    </location>
</feature>
<dbReference type="EMBL" id="CM007893">
    <property type="protein sequence ID" value="OTG28922.1"/>
    <property type="molecule type" value="Genomic_DNA"/>
</dbReference>
<name>A0A251V1S4_HELAN</name>
<feature type="transmembrane region" description="Helical" evidence="1">
    <location>
        <begin position="51"/>
        <end position="73"/>
    </location>
</feature>
<keyword evidence="1" id="KW-0812">Transmembrane</keyword>
<evidence type="ECO:0000313" key="2">
    <source>
        <dbReference type="EMBL" id="OTG28922.1"/>
    </source>
</evidence>
<dbReference type="InParanoid" id="A0A251V1S4"/>
<proteinExistence type="predicted"/>